<accession>A0A6P5LME5</accession>
<organism evidence="2 3">
    <name type="scientific">Phascolarctos cinereus</name>
    <name type="common">Koala</name>
    <dbReference type="NCBI Taxonomy" id="38626"/>
    <lineage>
        <taxon>Eukaryota</taxon>
        <taxon>Metazoa</taxon>
        <taxon>Chordata</taxon>
        <taxon>Craniata</taxon>
        <taxon>Vertebrata</taxon>
        <taxon>Euteleostomi</taxon>
        <taxon>Mammalia</taxon>
        <taxon>Metatheria</taxon>
        <taxon>Diprotodontia</taxon>
        <taxon>Phascolarctidae</taxon>
        <taxon>Phascolarctos</taxon>
    </lineage>
</organism>
<dbReference type="RefSeq" id="XP_020859585.1">
    <property type="nucleotide sequence ID" value="XM_021003926.1"/>
</dbReference>
<sequence length="254" mass="26618">MHPGTPATSGLPEPAPQELCAFVSGVAAQILRTLQPRKARPSRRKPNHRRFLYNQLCRSFADIEEATQHLALTVLSQGGPGPQPKPRLQRPPSPFLGVAQALAAPESAGPGLALSPRALQNPTHELFEIIPLSPRLQTPGPSLLPPVTEDPSVPAQVPPASSLSVQAPHLPPLTFGPTDLSSNTIETQYQEPGQCLPYGAMALAPLSPRALGVLEGTLAAGTCWAAETEPSRLCGGPRLGTLCPLDAPPGSLCP</sequence>
<keyword evidence="2" id="KW-1185">Reference proteome</keyword>
<evidence type="ECO:0000313" key="3">
    <source>
        <dbReference type="RefSeq" id="XP_020859585.1"/>
    </source>
</evidence>
<feature type="region of interest" description="Disordered" evidence="1">
    <location>
        <begin position="147"/>
        <end position="168"/>
    </location>
</feature>
<dbReference type="GeneID" id="110220082"/>
<evidence type="ECO:0000313" key="2">
    <source>
        <dbReference type="Proteomes" id="UP000515140"/>
    </source>
</evidence>
<name>A0A6P5LME5_PHACI</name>
<protein>
    <submittedName>
        <fullName evidence="3">Uncharacterized protein LOC110220082</fullName>
    </submittedName>
</protein>
<dbReference type="Proteomes" id="UP000515140">
    <property type="component" value="Unplaced"/>
</dbReference>
<evidence type="ECO:0000256" key="1">
    <source>
        <dbReference type="SAM" id="MobiDB-lite"/>
    </source>
</evidence>
<dbReference type="AlphaFoldDB" id="A0A6P5LME5"/>
<dbReference type="InParanoid" id="A0A6P5LME5"/>
<dbReference type="KEGG" id="pcw:110220082"/>
<feature type="compositionally biased region" description="Low complexity" evidence="1">
    <location>
        <begin position="151"/>
        <end position="165"/>
    </location>
</feature>
<reference evidence="3" key="1">
    <citation type="submission" date="2025-08" db="UniProtKB">
        <authorList>
            <consortium name="RefSeq"/>
        </authorList>
    </citation>
    <scope>IDENTIFICATION</scope>
    <source>
        <tissue evidence="3">Spleen</tissue>
    </source>
</reference>
<gene>
    <name evidence="3" type="primary">LOC110220082</name>
</gene>
<proteinExistence type="predicted"/>